<dbReference type="InParanoid" id="A0A165E159"/>
<sequence length="503" mass="55900">MSEKDMAKAKAKAKAEFERSKKRRLNGEDEDDEDEEDEYTAKSKGGVGAGKASGATPNIGDRDECAECAKLYTFTKYTRPADPGPGYLCPACTKAAGHDLFKVAPGPRKRKQPEDKRKIVFFEENHVVPTLAELCLETIAQHIDDVEALGDIGSLNMDKIAKIISKNRRLNAAVAPLFYDVANENLTLYDCTDLDPNGLIALANLNPNLVNVRLDFCGRMEAKALEHWGQRLTKLRRLELHAPFLVREKAWVDFFETVGDKLEGFLITNSPRFSQECIESLVKNCPNLTELRLRRIGKLTDDWLPLLHPLTKLTLLDLSDPSLGNLPISLSDEPIIDFLTKIGGNLETLDLSGHELVTDDMLIRGIAPNTPKLKWLRLVELANITDDGVGAFFDALVSPPLHWIDLSRNPELADKALSSLLDHSGAGLAHLNINQFKAAASEVLMQIPQKATILEFLDLGFCREVDDFVVKAVQDGCKHLKELKVYGCNRITENCPKKVRNPV</sequence>
<dbReference type="InterPro" id="IPR032675">
    <property type="entry name" value="LRR_dom_sf"/>
</dbReference>
<dbReference type="FunCoup" id="A0A165E159">
    <property type="interactions" value="200"/>
</dbReference>
<evidence type="ECO:0000259" key="2">
    <source>
        <dbReference type="Pfam" id="PF23550"/>
    </source>
</evidence>
<keyword evidence="4" id="KW-1185">Reference proteome</keyword>
<dbReference type="InterPro" id="IPR056451">
    <property type="entry name" value="Znf_Tbcl_Rhp7"/>
</dbReference>
<gene>
    <name evidence="3" type="ORF">CALCODRAFT_439468</name>
</gene>
<organism evidence="3 4">
    <name type="scientific">Calocera cornea HHB12733</name>
    <dbReference type="NCBI Taxonomy" id="1353952"/>
    <lineage>
        <taxon>Eukaryota</taxon>
        <taxon>Fungi</taxon>
        <taxon>Dikarya</taxon>
        <taxon>Basidiomycota</taxon>
        <taxon>Agaricomycotina</taxon>
        <taxon>Dacrymycetes</taxon>
        <taxon>Dacrymycetales</taxon>
        <taxon>Dacrymycetaceae</taxon>
        <taxon>Calocera</taxon>
    </lineage>
</organism>
<feature type="compositionally biased region" description="Acidic residues" evidence="1">
    <location>
        <begin position="28"/>
        <end position="38"/>
    </location>
</feature>
<dbReference type="PANTHER" id="PTHR13318">
    <property type="entry name" value="PARTNER OF PAIRED, ISOFORM B-RELATED"/>
    <property type="match status" value="1"/>
</dbReference>
<feature type="region of interest" description="Disordered" evidence="1">
    <location>
        <begin position="1"/>
        <end position="59"/>
    </location>
</feature>
<evidence type="ECO:0000313" key="3">
    <source>
        <dbReference type="EMBL" id="KZT53896.1"/>
    </source>
</evidence>
<dbReference type="SUPFAM" id="SSF52047">
    <property type="entry name" value="RNI-like"/>
    <property type="match status" value="1"/>
</dbReference>
<feature type="compositionally biased region" description="Basic and acidic residues" evidence="1">
    <location>
        <begin position="1"/>
        <end position="19"/>
    </location>
</feature>
<feature type="domain" description="DNA repair protein rhp7 treble clef" evidence="2">
    <location>
        <begin position="59"/>
        <end position="97"/>
    </location>
</feature>
<dbReference type="STRING" id="1353952.A0A165E159"/>
<reference evidence="3 4" key="1">
    <citation type="journal article" date="2016" name="Mol. Biol. Evol.">
        <title>Comparative Genomics of Early-Diverging Mushroom-Forming Fungi Provides Insights into the Origins of Lignocellulose Decay Capabilities.</title>
        <authorList>
            <person name="Nagy L.G."/>
            <person name="Riley R."/>
            <person name="Tritt A."/>
            <person name="Adam C."/>
            <person name="Daum C."/>
            <person name="Floudas D."/>
            <person name="Sun H."/>
            <person name="Yadav J.S."/>
            <person name="Pangilinan J."/>
            <person name="Larsson K.H."/>
            <person name="Matsuura K."/>
            <person name="Barry K."/>
            <person name="Labutti K."/>
            <person name="Kuo R."/>
            <person name="Ohm R.A."/>
            <person name="Bhattacharya S.S."/>
            <person name="Shirouzu T."/>
            <person name="Yoshinaga Y."/>
            <person name="Martin F.M."/>
            <person name="Grigoriev I.V."/>
            <person name="Hibbett D.S."/>
        </authorList>
    </citation>
    <scope>NUCLEOTIDE SEQUENCE [LARGE SCALE GENOMIC DNA]</scope>
    <source>
        <strain evidence="3 4">HHB12733</strain>
    </source>
</reference>
<dbReference type="Proteomes" id="UP000076842">
    <property type="component" value="Unassembled WGS sequence"/>
</dbReference>
<dbReference type="GO" id="GO:0019005">
    <property type="term" value="C:SCF ubiquitin ligase complex"/>
    <property type="evidence" value="ECO:0007669"/>
    <property type="project" value="TreeGrafter"/>
</dbReference>
<dbReference type="Gene3D" id="3.80.10.10">
    <property type="entry name" value="Ribonuclease Inhibitor"/>
    <property type="match status" value="2"/>
</dbReference>
<dbReference type="GO" id="GO:0031146">
    <property type="term" value="P:SCF-dependent proteasomal ubiquitin-dependent protein catabolic process"/>
    <property type="evidence" value="ECO:0007669"/>
    <property type="project" value="TreeGrafter"/>
</dbReference>
<accession>A0A165E159</accession>
<proteinExistence type="predicted"/>
<protein>
    <submittedName>
        <fullName evidence="3">RNI-like protein</fullName>
    </submittedName>
</protein>
<dbReference type="OrthoDB" id="421226at2759"/>
<evidence type="ECO:0000256" key="1">
    <source>
        <dbReference type="SAM" id="MobiDB-lite"/>
    </source>
</evidence>
<dbReference type="EMBL" id="KV424026">
    <property type="protein sequence ID" value="KZT53896.1"/>
    <property type="molecule type" value="Genomic_DNA"/>
</dbReference>
<name>A0A165E159_9BASI</name>
<dbReference type="AlphaFoldDB" id="A0A165E159"/>
<dbReference type="Pfam" id="PF23550">
    <property type="entry name" value="zf_Tbcl_Rhp7"/>
    <property type="match status" value="1"/>
</dbReference>
<evidence type="ECO:0000313" key="4">
    <source>
        <dbReference type="Proteomes" id="UP000076842"/>
    </source>
</evidence>